<evidence type="ECO:0000313" key="9">
    <source>
        <dbReference type="EMBL" id="CAI2192540.1"/>
    </source>
</evidence>
<dbReference type="Pfam" id="PF00136">
    <property type="entry name" value="DNA_pol_B"/>
    <property type="match status" value="1"/>
</dbReference>
<protein>
    <recommendedName>
        <fullName evidence="2">DNA-directed DNA polymerase</fullName>
        <ecNumber evidence="2">2.7.7.7</ecNumber>
    </recommendedName>
</protein>
<name>A0A9W4T580_9GLOM</name>
<dbReference type="Gene3D" id="3.30.420.10">
    <property type="entry name" value="Ribonuclease H-like superfamily/Ribonuclease H"/>
    <property type="match status" value="1"/>
</dbReference>
<keyword evidence="10" id="KW-1185">Reference proteome</keyword>
<dbReference type="InterPro" id="IPR006172">
    <property type="entry name" value="DNA-dir_DNA_pol_B"/>
</dbReference>
<dbReference type="OrthoDB" id="6755010at2759"/>
<keyword evidence="6" id="KW-0238">DNA-binding</keyword>
<dbReference type="EMBL" id="CAMKVN010008451">
    <property type="protein sequence ID" value="CAI2192540.1"/>
    <property type="molecule type" value="Genomic_DNA"/>
</dbReference>
<keyword evidence="5" id="KW-0239">DNA-directed DNA polymerase</keyword>
<dbReference type="PANTHER" id="PTHR10322:SF23">
    <property type="entry name" value="DNA POLYMERASE DELTA CATALYTIC SUBUNIT"/>
    <property type="match status" value="1"/>
</dbReference>
<dbReference type="EC" id="2.7.7.7" evidence="2"/>
<feature type="non-terminal residue" evidence="9">
    <location>
        <position position="1"/>
    </location>
</feature>
<evidence type="ECO:0000256" key="7">
    <source>
        <dbReference type="ARBA" id="ARBA00049244"/>
    </source>
</evidence>
<organism evidence="9 10">
    <name type="scientific">Funneliformis geosporum</name>
    <dbReference type="NCBI Taxonomy" id="1117311"/>
    <lineage>
        <taxon>Eukaryota</taxon>
        <taxon>Fungi</taxon>
        <taxon>Fungi incertae sedis</taxon>
        <taxon>Mucoromycota</taxon>
        <taxon>Glomeromycotina</taxon>
        <taxon>Glomeromycetes</taxon>
        <taxon>Glomerales</taxon>
        <taxon>Glomeraceae</taxon>
        <taxon>Funneliformis</taxon>
    </lineage>
</organism>
<evidence type="ECO:0000256" key="2">
    <source>
        <dbReference type="ARBA" id="ARBA00012417"/>
    </source>
</evidence>
<evidence type="ECO:0000256" key="6">
    <source>
        <dbReference type="ARBA" id="ARBA00023125"/>
    </source>
</evidence>
<feature type="domain" description="DNA-directed DNA polymerase family B multifunctional" evidence="8">
    <location>
        <begin position="49"/>
        <end position="271"/>
    </location>
</feature>
<sequence length="529" mass="61317">MREVANYCIIDALRCQELLVKLSQINDYREVASIAHVSLFDSHYRANGMKVRNLLGAYAFKRDMVFSSRVCENIEKGKYPGAYVFPPEKGIETRRPVTGLDFASLYPSLIMAYNLSPDKIILTHGEADIAEKNGNILHKIEFPFNNYTIQARSIRHDNKFEKKGLYPVVLEDLSNKRIELKACLAPLEKKRQHLGKIISLAKKRGKRVYMNTFYGEAGNSKSPIFLRELAGGTTSAGKYNLNLVAEFVTKKGFGIKYGDTDSLYFICPDKYYEKCDESFSRKDLSKEAYWTEMVNITMIVMKSLRDQVNAYLRIKNGTSYLKIAYKEVSFPVCFTGKKKYFGISHEDVVNFRPNDLFMREIDIAKQGNSELFRFIGEKIMWEWDFNQFISMSKWKAKEGLACNKIFIERMRERIASGEKNIKIPDSDEHFNYIIVNDGPRYKKDGSKSTKKGDYMEFSEIAKEFNMKIDIGHYLEQTVGMCARFINKDNMFLPPSSDKIMQIKDSDIKEKHIDKYSQKKAKNWLIKYIK</sequence>
<proteinExistence type="inferred from homology"/>
<dbReference type="Proteomes" id="UP001153678">
    <property type="component" value="Unassembled WGS sequence"/>
</dbReference>
<accession>A0A9W4T580</accession>
<comment type="caution">
    <text evidence="9">The sequence shown here is derived from an EMBL/GenBank/DDBJ whole genome shotgun (WGS) entry which is preliminary data.</text>
</comment>
<evidence type="ECO:0000313" key="10">
    <source>
        <dbReference type="Proteomes" id="UP001153678"/>
    </source>
</evidence>
<evidence type="ECO:0000259" key="8">
    <source>
        <dbReference type="Pfam" id="PF00136"/>
    </source>
</evidence>
<dbReference type="InterPro" id="IPR050240">
    <property type="entry name" value="DNA_pol_type-B"/>
</dbReference>
<dbReference type="InterPro" id="IPR006134">
    <property type="entry name" value="DNA-dir_DNA_pol_B_multi_dom"/>
</dbReference>
<dbReference type="SUPFAM" id="SSF56672">
    <property type="entry name" value="DNA/RNA polymerases"/>
    <property type="match status" value="1"/>
</dbReference>
<dbReference type="InterPro" id="IPR043502">
    <property type="entry name" value="DNA/RNA_pol_sf"/>
</dbReference>
<dbReference type="GO" id="GO:0006261">
    <property type="term" value="P:DNA-templated DNA replication"/>
    <property type="evidence" value="ECO:0007669"/>
    <property type="project" value="TreeGrafter"/>
</dbReference>
<dbReference type="GO" id="GO:0003677">
    <property type="term" value="F:DNA binding"/>
    <property type="evidence" value="ECO:0007669"/>
    <property type="project" value="UniProtKB-KW"/>
</dbReference>
<dbReference type="PANTHER" id="PTHR10322">
    <property type="entry name" value="DNA POLYMERASE CATALYTIC SUBUNIT"/>
    <property type="match status" value="1"/>
</dbReference>
<comment type="similarity">
    <text evidence="1">Belongs to the DNA polymerase type-B family.</text>
</comment>
<keyword evidence="4" id="KW-0548">Nucleotidyltransferase</keyword>
<evidence type="ECO:0000256" key="3">
    <source>
        <dbReference type="ARBA" id="ARBA00022679"/>
    </source>
</evidence>
<keyword evidence="3" id="KW-0808">Transferase</keyword>
<evidence type="ECO:0000256" key="1">
    <source>
        <dbReference type="ARBA" id="ARBA00005755"/>
    </source>
</evidence>
<dbReference type="GO" id="GO:0003887">
    <property type="term" value="F:DNA-directed DNA polymerase activity"/>
    <property type="evidence" value="ECO:0007669"/>
    <property type="project" value="UniProtKB-KW"/>
</dbReference>
<evidence type="ECO:0000256" key="4">
    <source>
        <dbReference type="ARBA" id="ARBA00022695"/>
    </source>
</evidence>
<dbReference type="PRINTS" id="PR00106">
    <property type="entry name" value="DNAPOLB"/>
</dbReference>
<dbReference type="GO" id="GO:0000166">
    <property type="term" value="F:nucleotide binding"/>
    <property type="evidence" value="ECO:0007669"/>
    <property type="project" value="InterPro"/>
</dbReference>
<evidence type="ECO:0000256" key="5">
    <source>
        <dbReference type="ARBA" id="ARBA00022932"/>
    </source>
</evidence>
<dbReference type="InterPro" id="IPR036397">
    <property type="entry name" value="RNaseH_sf"/>
</dbReference>
<dbReference type="AlphaFoldDB" id="A0A9W4T580"/>
<dbReference type="SUPFAM" id="SSF53098">
    <property type="entry name" value="Ribonuclease H-like"/>
    <property type="match status" value="1"/>
</dbReference>
<dbReference type="InterPro" id="IPR023211">
    <property type="entry name" value="DNA_pol_palm_dom_sf"/>
</dbReference>
<dbReference type="Gene3D" id="3.90.1600.10">
    <property type="entry name" value="Palm domain of DNA polymerase"/>
    <property type="match status" value="1"/>
</dbReference>
<dbReference type="InterPro" id="IPR012337">
    <property type="entry name" value="RNaseH-like_sf"/>
</dbReference>
<comment type="catalytic activity">
    <reaction evidence="7">
        <text>DNA(n) + a 2'-deoxyribonucleoside 5'-triphosphate = DNA(n+1) + diphosphate</text>
        <dbReference type="Rhea" id="RHEA:22508"/>
        <dbReference type="Rhea" id="RHEA-COMP:17339"/>
        <dbReference type="Rhea" id="RHEA-COMP:17340"/>
        <dbReference type="ChEBI" id="CHEBI:33019"/>
        <dbReference type="ChEBI" id="CHEBI:61560"/>
        <dbReference type="ChEBI" id="CHEBI:173112"/>
        <dbReference type="EC" id="2.7.7.7"/>
    </reaction>
</comment>
<reference evidence="9" key="1">
    <citation type="submission" date="2022-08" db="EMBL/GenBank/DDBJ databases">
        <authorList>
            <person name="Kallberg Y."/>
            <person name="Tangrot J."/>
            <person name="Rosling A."/>
        </authorList>
    </citation>
    <scope>NUCLEOTIDE SEQUENCE</scope>
    <source>
        <strain evidence="9">Wild A</strain>
    </source>
</reference>
<gene>
    <name evidence="9" type="ORF">FWILDA_LOCUS15627</name>
</gene>